<reference evidence="2" key="1">
    <citation type="journal article" date="2019" name="Int. J. Syst. Evol. Microbiol.">
        <title>The Global Catalogue of Microorganisms (GCM) 10K type strain sequencing project: providing services to taxonomists for standard genome sequencing and annotation.</title>
        <authorList>
            <consortium name="The Broad Institute Genomics Platform"/>
            <consortium name="The Broad Institute Genome Sequencing Center for Infectious Disease"/>
            <person name="Wu L."/>
            <person name="Ma J."/>
        </authorList>
    </citation>
    <scope>NUCLEOTIDE SEQUENCE [LARGE SCALE GENOMIC DNA]</scope>
    <source>
        <strain evidence="2">JCM 17326</strain>
    </source>
</reference>
<sequence>MQPEDIQRLERIAGTCQDGDICPTIYRTDRGTIVVQGNELSAGSLRLITLPGGETVAEIPESLLLEAARALSA</sequence>
<dbReference type="EMBL" id="BAABDQ010000006">
    <property type="protein sequence ID" value="GAA3551078.1"/>
    <property type="molecule type" value="Genomic_DNA"/>
</dbReference>
<name>A0ABP6WJB7_9ACTN</name>
<keyword evidence="2" id="KW-1185">Reference proteome</keyword>
<gene>
    <name evidence="1" type="ORF">GCM10022419_034210</name>
</gene>
<proteinExistence type="predicted"/>
<dbReference type="RefSeq" id="WP_345562795.1">
    <property type="nucleotide sequence ID" value="NZ_BAABDQ010000006.1"/>
</dbReference>
<evidence type="ECO:0000313" key="2">
    <source>
        <dbReference type="Proteomes" id="UP001500630"/>
    </source>
</evidence>
<accession>A0ABP6WJB7</accession>
<comment type="caution">
    <text evidence="1">The sequence shown here is derived from an EMBL/GenBank/DDBJ whole genome shotgun (WGS) entry which is preliminary data.</text>
</comment>
<dbReference type="Proteomes" id="UP001500630">
    <property type="component" value="Unassembled WGS sequence"/>
</dbReference>
<organism evidence="1 2">
    <name type="scientific">Nonomuraea rosea</name>
    <dbReference type="NCBI Taxonomy" id="638574"/>
    <lineage>
        <taxon>Bacteria</taxon>
        <taxon>Bacillati</taxon>
        <taxon>Actinomycetota</taxon>
        <taxon>Actinomycetes</taxon>
        <taxon>Streptosporangiales</taxon>
        <taxon>Streptosporangiaceae</taxon>
        <taxon>Nonomuraea</taxon>
    </lineage>
</organism>
<evidence type="ECO:0000313" key="1">
    <source>
        <dbReference type="EMBL" id="GAA3551078.1"/>
    </source>
</evidence>
<protein>
    <submittedName>
        <fullName evidence="1">Uncharacterized protein</fullName>
    </submittedName>
</protein>